<proteinExistence type="predicted"/>
<dbReference type="Proteomes" id="UP000251402">
    <property type="component" value="Chromosome"/>
</dbReference>
<name>A0A5C1I3X8_9SPHI</name>
<evidence type="ECO:0000313" key="2">
    <source>
        <dbReference type="Proteomes" id="UP000251402"/>
    </source>
</evidence>
<organism evidence="1 2">
    <name type="scientific">Mucilaginibacter rubeus</name>
    <dbReference type="NCBI Taxonomy" id="2027860"/>
    <lineage>
        <taxon>Bacteria</taxon>
        <taxon>Pseudomonadati</taxon>
        <taxon>Bacteroidota</taxon>
        <taxon>Sphingobacteriia</taxon>
        <taxon>Sphingobacteriales</taxon>
        <taxon>Sphingobacteriaceae</taxon>
        <taxon>Mucilaginibacter</taxon>
    </lineage>
</organism>
<reference evidence="1" key="1">
    <citation type="submission" date="2019-08" db="EMBL/GenBank/DDBJ databases">
        <title>Comparative genome analysis confer to the adaptation heavy metal polluted environment.</title>
        <authorList>
            <person name="Li Y."/>
        </authorList>
    </citation>
    <scope>NUCLEOTIDE SEQUENCE [LARGE SCALE GENOMIC DNA]</scope>
    <source>
        <strain evidence="1">P1</strain>
    </source>
</reference>
<protein>
    <submittedName>
        <fullName evidence="1">DUF1566 domain-containing protein</fullName>
    </submittedName>
</protein>
<accession>A0A5C1I3X8</accession>
<dbReference type="OrthoDB" id="9765957at2"/>
<keyword evidence="2" id="KW-1185">Reference proteome</keyword>
<dbReference type="EMBL" id="CP043450">
    <property type="protein sequence ID" value="QEM12962.1"/>
    <property type="molecule type" value="Genomic_DNA"/>
</dbReference>
<dbReference type="RefSeq" id="WP_112574895.1">
    <property type="nucleotide sequence ID" value="NZ_CP043450.1"/>
</dbReference>
<dbReference type="PROSITE" id="PS51257">
    <property type="entry name" value="PROKAR_LIPOPROTEIN"/>
    <property type="match status" value="1"/>
</dbReference>
<gene>
    <name evidence="1" type="ORF">DEO27_024100</name>
</gene>
<sequence>MKKVLFLLQHTVLLTGAMILFLSCGKGSGNLDNMNNGGHIDPPPTNNGEVETTAVSGVTSGHATIEGELTKELPLGANGEIGFAWDTKSHTNIADYPNKFYSQPSAPFNGKFKFIRAGLVGGTTYYVRAIASKTVTGDPLIYGKELSFTTKAPSMEYGEFVQGGILFYVDKTGKHGLVADLDALVYNFGGGPKWKGDGNAGVLFTTSKAMGTGNGNTTTIVSTYGTNQAIGYAALYSYSLDKNGYSDWYLPSIDELSQMKKNLYDNPLGLAPGHFWSSTATEAGYA</sequence>
<dbReference type="KEGG" id="mrub:DEO27_024100"/>
<evidence type="ECO:0000313" key="1">
    <source>
        <dbReference type="EMBL" id="QEM12962.1"/>
    </source>
</evidence>
<dbReference type="AlphaFoldDB" id="A0A5C1I3X8"/>